<organism evidence="9 10">
    <name type="scientific">Thermostichus vulcanus str. 'Rupite'</name>
    <dbReference type="NCBI Taxonomy" id="2813851"/>
    <lineage>
        <taxon>Bacteria</taxon>
        <taxon>Bacillati</taxon>
        <taxon>Cyanobacteriota</taxon>
        <taxon>Cyanophyceae</taxon>
        <taxon>Thermostichales</taxon>
        <taxon>Thermostichaceae</taxon>
        <taxon>Thermostichus</taxon>
    </lineage>
</organism>
<keyword evidence="2 7" id="KW-0813">Transport</keyword>
<feature type="transmembrane region" description="Helical" evidence="7">
    <location>
        <begin position="12"/>
        <end position="32"/>
    </location>
</feature>
<dbReference type="Gene3D" id="1.10.3720.10">
    <property type="entry name" value="MetI-like"/>
    <property type="match status" value="1"/>
</dbReference>
<evidence type="ECO:0000313" key="10">
    <source>
        <dbReference type="Proteomes" id="UP000830835"/>
    </source>
</evidence>
<dbReference type="Pfam" id="PF00528">
    <property type="entry name" value="BPD_transp_1"/>
    <property type="match status" value="1"/>
</dbReference>
<evidence type="ECO:0000256" key="3">
    <source>
        <dbReference type="ARBA" id="ARBA00022475"/>
    </source>
</evidence>
<feature type="transmembrane region" description="Helical" evidence="7">
    <location>
        <begin position="183"/>
        <end position="206"/>
    </location>
</feature>
<sequence>MKKSFDQFLNTKAASIILPAATIILSIVLWQVGVRLFNVPRFILPAPTEIIAAMNQWSQVIMRHSLITVGSTVLAFTLALVGGVLLGSIIGSSRLAYLSLYPLLVGFNTIPKVALVPLLAIWFGLGLIPAVITAFLLAFFPIAVNVAVGLETVETEMRDVLRSLGASAWEIFIKVGLPHSMPYLFASLKVSISSAFVGSVISETVASNGGLGYLIVSASSSFDVPLAFAGLIALGIMGILLYTFFAALERYVLAWRQ</sequence>
<feature type="transmembrane region" description="Helical" evidence="7">
    <location>
        <begin position="98"/>
        <end position="121"/>
    </location>
</feature>
<dbReference type="RefSeq" id="WP_244350162.1">
    <property type="nucleotide sequence ID" value="NZ_JAFIRA010000017.1"/>
</dbReference>
<dbReference type="PROSITE" id="PS50928">
    <property type="entry name" value="ABC_TM1"/>
    <property type="match status" value="1"/>
</dbReference>
<dbReference type="CDD" id="cd06261">
    <property type="entry name" value="TM_PBP2"/>
    <property type="match status" value="1"/>
</dbReference>
<dbReference type="Proteomes" id="UP000830835">
    <property type="component" value="Unassembled WGS sequence"/>
</dbReference>
<keyword evidence="5 7" id="KW-1133">Transmembrane helix</keyword>
<comment type="subcellular location">
    <subcellularLocation>
        <location evidence="1 7">Cell membrane</location>
        <topology evidence="1 7">Multi-pass membrane protein</topology>
    </subcellularLocation>
</comment>
<dbReference type="PANTHER" id="PTHR30151">
    <property type="entry name" value="ALKANE SULFONATE ABC TRANSPORTER-RELATED, MEMBRANE SUBUNIT"/>
    <property type="match status" value="1"/>
</dbReference>
<evidence type="ECO:0000256" key="7">
    <source>
        <dbReference type="RuleBase" id="RU363032"/>
    </source>
</evidence>
<feature type="domain" description="ABC transmembrane type-1" evidence="8">
    <location>
        <begin position="61"/>
        <end position="249"/>
    </location>
</feature>
<evidence type="ECO:0000256" key="5">
    <source>
        <dbReference type="ARBA" id="ARBA00022989"/>
    </source>
</evidence>
<keyword evidence="4 7" id="KW-0812">Transmembrane</keyword>
<evidence type="ECO:0000259" key="8">
    <source>
        <dbReference type="PROSITE" id="PS50928"/>
    </source>
</evidence>
<evidence type="ECO:0000256" key="6">
    <source>
        <dbReference type="ARBA" id="ARBA00023136"/>
    </source>
</evidence>
<name>A0ABT0CAY5_THEVL</name>
<reference evidence="9" key="1">
    <citation type="submission" date="2021-02" db="EMBL/GenBank/DDBJ databases">
        <title>The CRISPR/cas machinery reduction and long-range gene transfer in the hot spring cyanobacterium Synechococcus.</title>
        <authorList>
            <person name="Dvorak P."/>
            <person name="Jahodarova E."/>
            <person name="Hasler P."/>
            <person name="Poulickova A."/>
        </authorList>
    </citation>
    <scope>NUCLEOTIDE SEQUENCE</scope>
    <source>
        <strain evidence="9">Rupite</strain>
    </source>
</reference>
<accession>A0ABT0CAY5</accession>
<evidence type="ECO:0000256" key="2">
    <source>
        <dbReference type="ARBA" id="ARBA00022448"/>
    </source>
</evidence>
<dbReference type="InterPro" id="IPR000515">
    <property type="entry name" value="MetI-like"/>
</dbReference>
<dbReference type="EMBL" id="JAFIRA010000017">
    <property type="protein sequence ID" value="MCJ2542879.1"/>
    <property type="molecule type" value="Genomic_DNA"/>
</dbReference>
<keyword evidence="3" id="KW-1003">Cell membrane</keyword>
<comment type="caution">
    <text evidence="9">The sequence shown here is derived from an EMBL/GenBank/DDBJ whole genome shotgun (WGS) entry which is preliminary data.</text>
</comment>
<keyword evidence="10" id="KW-1185">Reference proteome</keyword>
<feature type="transmembrane region" description="Helical" evidence="7">
    <location>
        <begin position="127"/>
        <end position="148"/>
    </location>
</feature>
<protein>
    <submittedName>
        <fullName evidence="9">ABC transporter permease</fullName>
    </submittedName>
</protein>
<evidence type="ECO:0000256" key="4">
    <source>
        <dbReference type="ARBA" id="ARBA00022692"/>
    </source>
</evidence>
<evidence type="ECO:0000256" key="1">
    <source>
        <dbReference type="ARBA" id="ARBA00004651"/>
    </source>
</evidence>
<gene>
    <name evidence="9" type="ORF">JX360_08175</name>
</gene>
<comment type="similarity">
    <text evidence="7">Belongs to the binding-protein-dependent transport system permease family.</text>
</comment>
<proteinExistence type="inferred from homology"/>
<keyword evidence="6 7" id="KW-0472">Membrane</keyword>
<dbReference type="SUPFAM" id="SSF161098">
    <property type="entry name" value="MetI-like"/>
    <property type="match status" value="1"/>
</dbReference>
<feature type="transmembrane region" description="Helical" evidence="7">
    <location>
        <begin position="226"/>
        <end position="248"/>
    </location>
</feature>
<dbReference type="PANTHER" id="PTHR30151:SF20">
    <property type="entry name" value="ABC TRANSPORTER PERMEASE PROTEIN HI_0355-RELATED"/>
    <property type="match status" value="1"/>
</dbReference>
<evidence type="ECO:0000313" key="9">
    <source>
        <dbReference type="EMBL" id="MCJ2542879.1"/>
    </source>
</evidence>
<dbReference type="InterPro" id="IPR035906">
    <property type="entry name" value="MetI-like_sf"/>
</dbReference>
<feature type="transmembrane region" description="Helical" evidence="7">
    <location>
        <begin position="66"/>
        <end position="86"/>
    </location>
</feature>